<dbReference type="EMBL" id="CM029048">
    <property type="protein sequence ID" value="KAG2577772.1"/>
    <property type="molecule type" value="Genomic_DNA"/>
</dbReference>
<keyword evidence="3" id="KW-1185">Reference proteome</keyword>
<evidence type="ECO:0000313" key="2">
    <source>
        <dbReference type="EMBL" id="KAG2577772.1"/>
    </source>
</evidence>
<gene>
    <name evidence="2" type="ORF">PVAP13_6NG173903</name>
</gene>
<accession>A0A8T0QWZ0</accession>
<evidence type="ECO:0000313" key="3">
    <source>
        <dbReference type="Proteomes" id="UP000823388"/>
    </source>
</evidence>
<organism evidence="2 3">
    <name type="scientific">Panicum virgatum</name>
    <name type="common">Blackwell switchgrass</name>
    <dbReference type="NCBI Taxonomy" id="38727"/>
    <lineage>
        <taxon>Eukaryota</taxon>
        <taxon>Viridiplantae</taxon>
        <taxon>Streptophyta</taxon>
        <taxon>Embryophyta</taxon>
        <taxon>Tracheophyta</taxon>
        <taxon>Spermatophyta</taxon>
        <taxon>Magnoliopsida</taxon>
        <taxon>Liliopsida</taxon>
        <taxon>Poales</taxon>
        <taxon>Poaceae</taxon>
        <taxon>PACMAD clade</taxon>
        <taxon>Panicoideae</taxon>
        <taxon>Panicodae</taxon>
        <taxon>Paniceae</taxon>
        <taxon>Panicinae</taxon>
        <taxon>Panicum</taxon>
        <taxon>Panicum sect. Hiantes</taxon>
    </lineage>
</organism>
<dbReference type="AlphaFoldDB" id="A0A8T0QWZ0"/>
<evidence type="ECO:0000256" key="1">
    <source>
        <dbReference type="SAM" id="MobiDB-lite"/>
    </source>
</evidence>
<name>A0A8T0QWZ0_PANVG</name>
<proteinExistence type="predicted"/>
<dbReference type="Proteomes" id="UP000823388">
    <property type="component" value="Chromosome 6N"/>
</dbReference>
<protein>
    <submittedName>
        <fullName evidence="2">Uncharacterized protein</fullName>
    </submittedName>
</protein>
<reference evidence="2" key="1">
    <citation type="submission" date="2020-05" db="EMBL/GenBank/DDBJ databases">
        <title>WGS assembly of Panicum virgatum.</title>
        <authorList>
            <person name="Lovell J.T."/>
            <person name="Jenkins J."/>
            <person name="Shu S."/>
            <person name="Juenger T.E."/>
            <person name="Schmutz J."/>
        </authorList>
    </citation>
    <scope>NUCLEOTIDE SEQUENCE</scope>
    <source>
        <strain evidence="2">AP13</strain>
    </source>
</reference>
<feature type="region of interest" description="Disordered" evidence="1">
    <location>
        <begin position="1"/>
        <end position="25"/>
    </location>
</feature>
<sequence>MSALALRRNTTRPRRPPRFGTSMPPASRWRCSHPARYLPLLCRPMAGSVLKATTAPCPWLLPAQAAATAPAVRVTTTPVVRVVAAPCPLPLVEVLDGIQAEEREGRVSERLEEGERSKLEKIKLCRVSL</sequence>
<comment type="caution">
    <text evidence="2">The sequence shown here is derived from an EMBL/GenBank/DDBJ whole genome shotgun (WGS) entry which is preliminary data.</text>
</comment>